<reference evidence="4" key="1">
    <citation type="journal article" date="2015" name="Proc. Natl. Acad. Sci. U.S.A.">
        <title>Genome sequence of the Asian Tiger mosquito, Aedes albopictus, reveals insights into its biology, genetics, and evolution.</title>
        <authorList>
            <person name="Chen X.G."/>
            <person name="Jiang X."/>
            <person name="Gu J."/>
            <person name="Xu M."/>
            <person name="Wu Y."/>
            <person name="Deng Y."/>
            <person name="Zhang C."/>
            <person name="Bonizzoni M."/>
            <person name="Dermauw W."/>
            <person name="Vontas J."/>
            <person name="Armbruster P."/>
            <person name="Huang X."/>
            <person name="Yang Y."/>
            <person name="Zhang H."/>
            <person name="He W."/>
            <person name="Peng H."/>
            <person name="Liu Y."/>
            <person name="Wu K."/>
            <person name="Chen J."/>
            <person name="Lirakis M."/>
            <person name="Topalis P."/>
            <person name="Van Leeuwen T."/>
            <person name="Hall A.B."/>
            <person name="Jiang X."/>
            <person name="Thorpe C."/>
            <person name="Mueller R.L."/>
            <person name="Sun C."/>
            <person name="Waterhouse R.M."/>
            <person name="Yan G."/>
            <person name="Tu Z.J."/>
            <person name="Fang X."/>
            <person name="James A.A."/>
        </authorList>
    </citation>
    <scope>NUCLEOTIDE SEQUENCE [LARGE SCALE GENOMIC DNA]</scope>
    <source>
        <strain evidence="4">Foshan</strain>
    </source>
</reference>
<feature type="compositionally biased region" description="Basic and acidic residues" evidence="1">
    <location>
        <begin position="196"/>
        <end position="211"/>
    </location>
</feature>
<sequence>MWFRTLCGLVIIVVVVDARRLARSKAVVDDRNDSSGSDEAEIFVSHDNEGKAVVSKRYLDPPPGKNVYMVKRVNAKPPAPVTERLVAVTSKSWTKILNKLGDVHEVESSEEEEAMVAPLDVRIGESNEGALSEEVDEVKSPSDPMVIAQKLFPVLLRRAIDNVMQNISKHDVADLMDELSKRAWINSESERRLTNRLLEDSHRGGSRHNDMDVDTGVSSKQKRSYYPDKSFDNDGNTPPYVVNIFNNSHIGYLVLKPACNVTGDNTRNCSGQSPVVYGPLPQSLNFTFALPNFNVPCVQPSGSFNLDFLPCCGKPPMVHPETCTSTTEETTTTSTTTTTTITTTTTPCPTTTTTTESSSTCEPSTIPTTTCEAPTLSTVHHPPYYHPMLYHGPHEPHVRHWYKIPQIDYYHRKPPIAPRPKYEERIIYDPYKHLAYEDVPGEDCDCSDEEDRPSENFHVKREPQRPLRPFKRKPHSYVKPTTTIAPFHKSLSHSEEAVRLIIDLPPAFNSEEIRDDTHLMNTLAKIGLSLDTERPPVAKPVAPIVKNRYRTLAPTRSPRMQHQYKTKDRESDEKPQKRPPRATMAPAMFLF</sequence>
<feature type="compositionally biased region" description="Basic and acidic residues" evidence="1">
    <location>
        <begin position="565"/>
        <end position="576"/>
    </location>
</feature>
<organism evidence="3 4">
    <name type="scientific">Aedes albopictus</name>
    <name type="common">Asian tiger mosquito</name>
    <name type="synonym">Stegomyia albopicta</name>
    <dbReference type="NCBI Taxonomy" id="7160"/>
    <lineage>
        <taxon>Eukaryota</taxon>
        <taxon>Metazoa</taxon>
        <taxon>Ecdysozoa</taxon>
        <taxon>Arthropoda</taxon>
        <taxon>Hexapoda</taxon>
        <taxon>Insecta</taxon>
        <taxon>Pterygota</taxon>
        <taxon>Neoptera</taxon>
        <taxon>Endopterygota</taxon>
        <taxon>Diptera</taxon>
        <taxon>Nematocera</taxon>
        <taxon>Culicoidea</taxon>
        <taxon>Culicidae</taxon>
        <taxon>Culicinae</taxon>
        <taxon>Aedini</taxon>
        <taxon>Aedes</taxon>
        <taxon>Stegomyia</taxon>
    </lineage>
</organism>
<dbReference type="GeneID" id="109416775"/>
<feature type="chain" id="PRO_5046532511" description="Secreted protein" evidence="2">
    <location>
        <begin position="19"/>
        <end position="591"/>
    </location>
</feature>
<feature type="region of interest" description="Disordered" evidence="1">
    <location>
        <begin position="196"/>
        <end position="231"/>
    </location>
</feature>
<evidence type="ECO:0000313" key="4">
    <source>
        <dbReference type="Proteomes" id="UP000069940"/>
    </source>
</evidence>
<evidence type="ECO:0000313" key="3">
    <source>
        <dbReference type="EnsemblMetazoa" id="AALFPA23_011893.P16910"/>
    </source>
</evidence>
<evidence type="ECO:0000256" key="1">
    <source>
        <dbReference type="SAM" id="MobiDB-lite"/>
    </source>
</evidence>
<dbReference type="EnsemblMetazoa" id="AALFPA23_011893.R16910">
    <property type="protein sequence ID" value="AALFPA23_011893.P16910"/>
    <property type="gene ID" value="AALFPA23_011893"/>
</dbReference>
<feature type="compositionally biased region" description="Basic and acidic residues" evidence="1">
    <location>
        <begin position="453"/>
        <end position="465"/>
    </location>
</feature>
<protein>
    <recommendedName>
        <fullName evidence="5">Secreted protein</fullName>
    </recommendedName>
</protein>
<feature type="region of interest" description="Disordered" evidence="1">
    <location>
        <begin position="322"/>
        <end position="367"/>
    </location>
</feature>
<evidence type="ECO:0000256" key="2">
    <source>
        <dbReference type="SAM" id="SignalP"/>
    </source>
</evidence>
<evidence type="ECO:0008006" key="5">
    <source>
        <dbReference type="Google" id="ProtNLM"/>
    </source>
</evidence>
<keyword evidence="4" id="KW-1185">Reference proteome</keyword>
<feature type="compositionally biased region" description="Acidic residues" evidence="1">
    <location>
        <begin position="442"/>
        <end position="452"/>
    </location>
</feature>
<accession>A0ABM1YSY1</accession>
<dbReference type="Proteomes" id="UP000069940">
    <property type="component" value="Unassembled WGS sequence"/>
</dbReference>
<reference evidence="3" key="2">
    <citation type="submission" date="2025-05" db="UniProtKB">
        <authorList>
            <consortium name="EnsemblMetazoa"/>
        </authorList>
    </citation>
    <scope>IDENTIFICATION</scope>
    <source>
        <strain evidence="3">Foshan</strain>
    </source>
</reference>
<keyword evidence="2" id="KW-0732">Signal</keyword>
<name>A0ABM1YSY1_AEDAL</name>
<proteinExistence type="predicted"/>
<feature type="region of interest" description="Disordered" evidence="1">
    <location>
        <begin position="442"/>
        <end position="475"/>
    </location>
</feature>
<feature type="signal peptide" evidence="2">
    <location>
        <begin position="1"/>
        <end position="18"/>
    </location>
</feature>
<feature type="region of interest" description="Disordered" evidence="1">
    <location>
        <begin position="552"/>
        <end position="586"/>
    </location>
</feature>
<dbReference type="RefSeq" id="XP_019546377.3">
    <property type="nucleotide sequence ID" value="XM_019690832.3"/>
</dbReference>